<dbReference type="NCBIfam" id="TIGR00462">
    <property type="entry name" value="genX"/>
    <property type="match status" value="1"/>
</dbReference>
<dbReference type="InterPro" id="IPR018149">
    <property type="entry name" value="Lys-tRNA-synth_II_C"/>
</dbReference>
<dbReference type="InterPro" id="IPR004525">
    <property type="entry name" value="EpmA"/>
</dbReference>
<dbReference type="EMBL" id="CP036501">
    <property type="protein sequence ID" value="UZP73861.1"/>
    <property type="molecule type" value="Genomic_DNA"/>
</dbReference>
<evidence type="ECO:0000313" key="6">
    <source>
        <dbReference type="Proteomes" id="UP001317963"/>
    </source>
</evidence>
<dbReference type="RefSeq" id="WP_279242660.1">
    <property type="nucleotide sequence ID" value="NZ_CP036501.1"/>
</dbReference>
<dbReference type="PROSITE" id="PS50862">
    <property type="entry name" value="AA_TRNA_LIGASE_II"/>
    <property type="match status" value="1"/>
</dbReference>
<dbReference type="Proteomes" id="UP001317963">
    <property type="component" value="Chromosome"/>
</dbReference>
<dbReference type="SUPFAM" id="SSF55681">
    <property type="entry name" value="Class II aaRS and biotin synthetases"/>
    <property type="match status" value="1"/>
</dbReference>
<evidence type="ECO:0000256" key="2">
    <source>
        <dbReference type="ARBA" id="ARBA00022741"/>
    </source>
</evidence>
<feature type="domain" description="Aminoacyl-transfer RNA synthetases class-II family profile" evidence="4">
    <location>
        <begin position="19"/>
        <end position="308"/>
    </location>
</feature>
<dbReference type="PANTHER" id="PTHR42918">
    <property type="entry name" value="LYSYL-TRNA SYNTHETASE"/>
    <property type="match status" value="1"/>
</dbReference>
<reference evidence="5 6" key="1">
    <citation type="submission" date="2019-02" db="EMBL/GenBank/DDBJ databases">
        <title>Halieaceae_genomes.</title>
        <authorList>
            <person name="Li S.-H."/>
        </authorList>
    </citation>
    <scope>NUCLEOTIDE SEQUENCE [LARGE SCALE GENOMIC DNA]</scope>
    <source>
        <strain evidence="5 6">JH123</strain>
    </source>
</reference>
<gene>
    <name evidence="5" type="primary">genX</name>
    <name evidence="5" type="ORF">E0F26_03480</name>
</gene>
<proteinExistence type="predicted"/>
<dbReference type="InterPro" id="IPR045864">
    <property type="entry name" value="aa-tRNA-synth_II/BPL/LPL"/>
</dbReference>
<keyword evidence="2" id="KW-0547">Nucleotide-binding</keyword>
<dbReference type="InterPro" id="IPR004364">
    <property type="entry name" value="Aa-tRNA-synt_II"/>
</dbReference>
<evidence type="ECO:0000256" key="1">
    <source>
        <dbReference type="ARBA" id="ARBA00022598"/>
    </source>
</evidence>
<dbReference type="PRINTS" id="PR00982">
    <property type="entry name" value="TRNASYNTHLYS"/>
</dbReference>
<organism evidence="5 6">
    <name type="scientific">Candidatus Paraluminiphilus aquimaris</name>
    <dbReference type="NCBI Taxonomy" id="2518994"/>
    <lineage>
        <taxon>Bacteria</taxon>
        <taxon>Pseudomonadati</taxon>
        <taxon>Pseudomonadota</taxon>
        <taxon>Gammaproteobacteria</taxon>
        <taxon>Cellvibrionales</taxon>
        <taxon>Halieaceae</taxon>
        <taxon>Candidatus Paraluminiphilus</taxon>
    </lineage>
</organism>
<keyword evidence="3" id="KW-0067">ATP-binding</keyword>
<dbReference type="Gene3D" id="3.30.930.10">
    <property type="entry name" value="Bira Bifunctional Protein, Domain 2"/>
    <property type="match status" value="1"/>
</dbReference>
<evidence type="ECO:0000256" key="3">
    <source>
        <dbReference type="ARBA" id="ARBA00022840"/>
    </source>
</evidence>
<keyword evidence="6" id="KW-1185">Reference proteome</keyword>
<dbReference type="InterPro" id="IPR006195">
    <property type="entry name" value="aa-tRNA-synth_II"/>
</dbReference>
<keyword evidence="1" id="KW-0436">Ligase</keyword>
<dbReference type="NCBIfam" id="NF006828">
    <property type="entry name" value="PRK09350.1"/>
    <property type="match status" value="1"/>
</dbReference>
<protein>
    <submittedName>
        <fullName evidence="5">EF-P lysine aminoacylase GenX</fullName>
    </submittedName>
</protein>
<dbReference type="PANTHER" id="PTHR42918:SF6">
    <property type="entry name" value="ELONGATION FACTOR P--(R)-BETA-LYSINE LIGASE"/>
    <property type="match status" value="1"/>
</dbReference>
<sequence>MSDWQSNARVDDLHARAQLLASIRAFFSERDVLEVDTPLLSRYGVTDPNIELFTVSSDSPRYLQSSPEYAMKRLLALGLGDIYQLGKAFRWGESGARHNPEFTLLEWYRKDFSHFDLIREVAQLIKTVLPVSAWQVWSYAALFSEILDVDVFDVSTEALRKKVESEGISIDASLSRLDCLDLLMTHRIEPAITGWGLVFVTDFLPEQSALARITTRGARTVAARFEAYYGGIELANGYWEETQAEVLAARFADDNAKRQLRGQQPMTPDVRLLEALKAGIPNCAGVALGVDRLLMLSLGRASIAEVLPFAWDRA</sequence>
<evidence type="ECO:0000259" key="4">
    <source>
        <dbReference type="PROSITE" id="PS50862"/>
    </source>
</evidence>
<accession>A0ABY6Q6I0</accession>
<name>A0ABY6Q6I0_9GAMM</name>
<evidence type="ECO:0000313" key="5">
    <source>
        <dbReference type="EMBL" id="UZP73861.1"/>
    </source>
</evidence>
<dbReference type="Pfam" id="PF00152">
    <property type="entry name" value="tRNA-synt_2"/>
    <property type="match status" value="1"/>
</dbReference>